<sequence>MFPISEASKAVSRNGPAPPPRRVLTPSNLILDRERSIFHETWWLDIASGGRWTLATVEESGTIVGEMPYYVSRKGVWRACVNPPLTRTLGPLIVDSGQSPMAEFQHRVSVTTKLIEQIPRVDRFFQVFDPRIRDAVAFSLNGYNVSLGFTFRISCEQTREEAWRRIRKYTRNLIVKAEQELTVKTVPSADDFLNFYNANLADRKQRNAYGTQVMGDLVKAFIYRNAGTIIGAYSTDGVMVAAVGLVWDSRTMYYLLTTRAQEAHSGSISLLIWNAIQIAIQRKLVLDLDGIASPSIYRFLSSFGGSLDQRIEAERMTTTYSLAQTLHRRILSRTSNGATL</sequence>
<reference evidence="1 2" key="1">
    <citation type="journal article" date="2024" name="Chem. Sci.">
        <title>Discovery of megapolipeptins by genome mining of a Burkholderiales bacteria collection.</title>
        <authorList>
            <person name="Paulo B.S."/>
            <person name="Recchia M.J.J."/>
            <person name="Lee S."/>
            <person name="Fergusson C.H."/>
            <person name="Romanowski S.B."/>
            <person name="Hernandez A."/>
            <person name="Krull N."/>
            <person name="Liu D.Y."/>
            <person name="Cavanagh H."/>
            <person name="Bos A."/>
            <person name="Gray C.A."/>
            <person name="Murphy B.T."/>
            <person name="Linington R.G."/>
            <person name="Eustaquio A.S."/>
        </authorList>
    </citation>
    <scope>NUCLEOTIDE SEQUENCE [LARGE SCALE GENOMIC DNA]</scope>
    <source>
        <strain evidence="1 2">RL18-126-BIB-B</strain>
    </source>
</reference>
<keyword evidence="1" id="KW-0012">Acyltransferase</keyword>
<keyword evidence="2" id="KW-1185">Reference proteome</keyword>
<accession>A0ACC7N3X9</accession>
<gene>
    <name evidence="1" type="ORF">PQR01_01580</name>
</gene>
<evidence type="ECO:0000313" key="2">
    <source>
        <dbReference type="Proteomes" id="UP001629235"/>
    </source>
</evidence>
<keyword evidence="1" id="KW-0808">Transferase</keyword>
<organism evidence="1 2">
    <name type="scientific">Paraburkholderia rhynchosiae</name>
    <dbReference type="NCBI Taxonomy" id="487049"/>
    <lineage>
        <taxon>Bacteria</taxon>
        <taxon>Pseudomonadati</taxon>
        <taxon>Pseudomonadota</taxon>
        <taxon>Betaproteobacteria</taxon>
        <taxon>Burkholderiales</taxon>
        <taxon>Burkholderiaceae</taxon>
        <taxon>Paraburkholderia</taxon>
    </lineage>
</organism>
<protein>
    <submittedName>
        <fullName evidence="1">GNAT family N-acetyltransferase</fullName>
        <ecNumber evidence="1">2.3.1.-</ecNumber>
    </submittedName>
</protein>
<dbReference type="EMBL" id="JAQQDW010000002">
    <property type="protein sequence ID" value="MFM0102212.1"/>
    <property type="molecule type" value="Genomic_DNA"/>
</dbReference>
<dbReference type="Proteomes" id="UP001629235">
    <property type="component" value="Unassembled WGS sequence"/>
</dbReference>
<evidence type="ECO:0000313" key="1">
    <source>
        <dbReference type="EMBL" id="MFM0102212.1"/>
    </source>
</evidence>
<name>A0ACC7N3X9_9BURK</name>
<dbReference type="EC" id="2.3.1.-" evidence="1"/>
<proteinExistence type="predicted"/>
<comment type="caution">
    <text evidence="1">The sequence shown here is derived from an EMBL/GenBank/DDBJ whole genome shotgun (WGS) entry which is preliminary data.</text>
</comment>